<dbReference type="GO" id="GO:0005524">
    <property type="term" value="F:ATP binding"/>
    <property type="evidence" value="ECO:0007669"/>
    <property type="project" value="UniProtKB-KW"/>
</dbReference>
<dbReference type="PRINTS" id="PR00983">
    <property type="entry name" value="TRNASYNTHCYS"/>
</dbReference>
<name>A0A9X2D8M7_9ACTN</name>
<dbReference type="GO" id="GO:0005829">
    <property type="term" value="C:cytosol"/>
    <property type="evidence" value="ECO:0007669"/>
    <property type="project" value="TreeGrafter"/>
</dbReference>
<dbReference type="RefSeq" id="WP_250827663.1">
    <property type="nucleotide sequence ID" value="NZ_JAMOIL010000015.1"/>
</dbReference>
<reference evidence="6" key="1">
    <citation type="submission" date="2022-05" db="EMBL/GenBank/DDBJ databases">
        <authorList>
            <person name="Tuo L."/>
        </authorList>
    </citation>
    <scope>NUCLEOTIDE SEQUENCE</scope>
    <source>
        <strain evidence="6">BSK12Z-4</strain>
    </source>
</reference>
<dbReference type="GO" id="GO:0004817">
    <property type="term" value="F:cysteine-tRNA ligase activity"/>
    <property type="evidence" value="ECO:0007669"/>
    <property type="project" value="TreeGrafter"/>
</dbReference>
<dbReference type="InterPro" id="IPR014729">
    <property type="entry name" value="Rossmann-like_a/b/a_fold"/>
</dbReference>
<gene>
    <name evidence="6" type="ORF">M8330_12885</name>
</gene>
<keyword evidence="4" id="KW-0067">ATP-binding</keyword>
<dbReference type="InterPro" id="IPR024909">
    <property type="entry name" value="Cys-tRNA/MSH_ligase"/>
</dbReference>
<dbReference type="EMBL" id="JAMOIL010000015">
    <property type="protein sequence ID" value="MCM0621185.1"/>
    <property type="molecule type" value="Genomic_DNA"/>
</dbReference>
<proteinExistence type="predicted"/>
<dbReference type="Pfam" id="PF01406">
    <property type="entry name" value="tRNA-synt_1e"/>
    <property type="match status" value="1"/>
</dbReference>
<evidence type="ECO:0000256" key="3">
    <source>
        <dbReference type="ARBA" id="ARBA00022741"/>
    </source>
</evidence>
<keyword evidence="3" id="KW-0547">Nucleotide-binding</keyword>
<dbReference type="Gene3D" id="3.40.50.620">
    <property type="entry name" value="HUPs"/>
    <property type="match status" value="1"/>
</dbReference>
<dbReference type="GO" id="GO:0006423">
    <property type="term" value="P:cysteinyl-tRNA aminoacylation"/>
    <property type="evidence" value="ECO:0007669"/>
    <property type="project" value="TreeGrafter"/>
</dbReference>
<dbReference type="SUPFAM" id="SSF52374">
    <property type="entry name" value="Nucleotidylyl transferase"/>
    <property type="match status" value="1"/>
</dbReference>
<sequence>MASDTAPARYPVNDAVPAPLVLDGAPLLAVAPLRVYTCGITPYAVTHVGHAATFVWADLLASVSKASGAKAEVSRNITDVDDVLTAAAARTGQPYDELASVQQFQFGRDMEALAVARPKHEPKARAHVASVIRLAAALLTNGAAYESEGYVYFRGTEVPGRAGLEVDEARELSRAYGDQHDVPGRESEFDVPVWRPSAEGDPAFPSPWGWGRPGWHAECAAMAVATFGSSVDVLVGGSDLASPHHAYQAAMVEAATDVTPFARATLHVGEVRQDGVKMSKSLGNLELVADLLTRFPGPVVRLGLLHRDRHEPWECEDAVFEAAATTLDKLYAAAGSPAERADAGSGRDRVLAALLADLDVPAAVDVALAEGGDAARYLLDVLRVTERSA</sequence>
<evidence type="ECO:0000259" key="5">
    <source>
        <dbReference type="Pfam" id="PF01406"/>
    </source>
</evidence>
<protein>
    <submittedName>
        <fullName evidence="6">Cysteine--tRNA ligase</fullName>
    </submittedName>
</protein>
<keyword evidence="7" id="KW-1185">Reference proteome</keyword>
<dbReference type="Proteomes" id="UP001139485">
    <property type="component" value="Unassembled WGS sequence"/>
</dbReference>
<evidence type="ECO:0000313" key="6">
    <source>
        <dbReference type="EMBL" id="MCM0621185.1"/>
    </source>
</evidence>
<evidence type="ECO:0000256" key="1">
    <source>
        <dbReference type="ARBA" id="ARBA00011245"/>
    </source>
</evidence>
<evidence type="ECO:0000256" key="4">
    <source>
        <dbReference type="ARBA" id="ARBA00022840"/>
    </source>
</evidence>
<evidence type="ECO:0000313" key="7">
    <source>
        <dbReference type="Proteomes" id="UP001139485"/>
    </source>
</evidence>
<accession>A0A9X2D8M7</accession>
<dbReference type="PANTHER" id="PTHR10890">
    <property type="entry name" value="CYSTEINYL-TRNA SYNTHETASE"/>
    <property type="match status" value="1"/>
</dbReference>
<dbReference type="InterPro" id="IPR032678">
    <property type="entry name" value="tRNA-synt_1_cat_dom"/>
</dbReference>
<evidence type="ECO:0000256" key="2">
    <source>
        <dbReference type="ARBA" id="ARBA00022598"/>
    </source>
</evidence>
<comment type="caution">
    <text evidence="6">The sequence shown here is derived from an EMBL/GenBank/DDBJ whole genome shotgun (WGS) entry which is preliminary data.</text>
</comment>
<organism evidence="6 7">
    <name type="scientific">Nocardioides bruguierae</name>
    <dbReference type="NCBI Taxonomy" id="2945102"/>
    <lineage>
        <taxon>Bacteria</taxon>
        <taxon>Bacillati</taxon>
        <taxon>Actinomycetota</taxon>
        <taxon>Actinomycetes</taxon>
        <taxon>Propionibacteriales</taxon>
        <taxon>Nocardioidaceae</taxon>
        <taxon>Nocardioides</taxon>
    </lineage>
</organism>
<dbReference type="AlphaFoldDB" id="A0A9X2D8M7"/>
<keyword evidence="2 6" id="KW-0436">Ligase</keyword>
<comment type="subunit">
    <text evidence="1">Monomer.</text>
</comment>
<feature type="domain" description="tRNA synthetases class I catalytic" evidence="5">
    <location>
        <begin position="33"/>
        <end position="319"/>
    </location>
</feature>
<dbReference type="PANTHER" id="PTHR10890:SF3">
    <property type="entry name" value="CYSTEINE--TRNA LIGASE, CYTOPLASMIC"/>
    <property type="match status" value="1"/>
</dbReference>